<dbReference type="Proteomes" id="UP000095300">
    <property type="component" value="Unassembled WGS sequence"/>
</dbReference>
<accession>A0A1I8Q8W2</accession>
<proteinExistence type="predicted"/>
<sequence length="162" mass="18517">MWKQLCGAVLQHISHKSLRSIKSLEAYSSLVSRMRSFSDNSKLSSIGGGLEKLQGGLKEETYFQTQNYDLINKIREQGSKLKCESSINEWPAFEKVLESAVPTKTALRESCSVNRHKNCLEEAFFLEEQNDCAKIIKVKLSEESKESMVQFEIQTKCKQMQE</sequence>
<dbReference type="OrthoDB" id="7881106at2759"/>
<organism evidence="1 2">
    <name type="scientific">Stomoxys calcitrans</name>
    <name type="common">Stable fly</name>
    <name type="synonym">Conops calcitrans</name>
    <dbReference type="NCBI Taxonomy" id="35570"/>
    <lineage>
        <taxon>Eukaryota</taxon>
        <taxon>Metazoa</taxon>
        <taxon>Ecdysozoa</taxon>
        <taxon>Arthropoda</taxon>
        <taxon>Hexapoda</taxon>
        <taxon>Insecta</taxon>
        <taxon>Pterygota</taxon>
        <taxon>Neoptera</taxon>
        <taxon>Endopterygota</taxon>
        <taxon>Diptera</taxon>
        <taxon>Brachycera</taxon>
        <taxon>Muscomorpha</taxon>
        <taxon>Muscoidea</taxon>
        <taxon>Muscidae</taxon>
        <taxon>Stomoxys</taxon>
    </lineage>
</organism>
<dbReference type="AlphaFoldDB" id="A0A1I8Q8W2"/>
<dbReference type="EnsemblMetazoa" id="SCAU014973-RA">
    <property type="protein sequence ID" value="SCAU014973-PA"/>
    <property type="gene ID" value="SCAU014973"/>
</dbReference>
<keyword evidence="2" id="KW-1185">Reference proteome</keyword>
<dbReference type="VEuPathDB" id="VectorBase:SCAU014973"/>
<gene>
    <name evidence="1" type="primary">106087676</name>
</gene>
<name>A0A1I8Q8W2_STOCA</name>
<evidence type="ECO:0000313" key="2">
    <source>
        <dbReference type="Proteomes" id="UP000095300"/>
    </source>
</evidence>
<dbReference type="STRING" id="35570.A0A1I8Q8W2"/>
<reference evidence="1" key="1">
    <citation type="submission" date="2020-05" db="UniProtKB">
        <authorList>
            <consortium name="EnsemblMetazoa"/>
        </authorList>
    </citation>
    <scope>IDENTIFICATION</scope>
    <source>
        <strain evidence="1">USDA</strain>
    </source>
</reference>
<protein>
    <submittedName>
        <fullName evidence="1">Uncharacterized protein</fullName>
    </submittedName>
</protein>
<evidence type="ECO:0000313" key="1">
    <source>
        <dbReference type="EnsemblMetazoa" id="SCAU014973-PA"/>
    </source>
</evidence>